<evidence type="ECO:0000256" key="8">
    <source>
        <dbReference type="ARBA" id="ARBA00023098"/>
    </source>
</evidence>
<feature type="transmembrane region" description="Helical" evidence="12">
    <location>
        <begin position="64"/>
        <end position="83"/>
    </location>
</feature>
<keyword evidence="4" id="KW-0444">Lipid biosynthesis</keyword>
<dbReference type="AlphaFoldDB" id="A0A3B1AG21"/>
<sequence>MSFNIPNLLTLLRIALIPVFAVLFYLPVEWSHIAVTVVFAVAAWTDWLDGYLARRMQLTSAFGAFLDPVADKLMVAVALVMLVDMNPTPFPGVFLAIPAAVIIGREIVISALREWMAELGERAQVAVSVIGKIKTATQMLALVLLLYREPIGDFPIAETGFIFLYISAGLTLWSMVIYIRSAWPSLQKEDN</sequence>
<feature type="transmembrane region" description="Helical" evidence="12">
    <location>
        <begin position="7"/>
        <end position="26"/>
    </location>
</feature>
<keyword evidence="6 12" id="KW-0812">Transmembrane</keyword>
<keyword evidence="7 12" id="KW-1133">Transmembrane helix</keyword>
<feature type="transmembrane region" description="Helical" evidence="12">
    <location>
        <begin position="32"/>
        <end position="52"/>
    </location>
</feature>
<evidence type="ECO:0000256" key="4">
    <source>
        <dbReference type="ARBA" id="ARBA00022516"/>
    </source>
</evidence>
<keyword evidence="9 12" id="KW-0472">Membrane</keyword>
<accession>A0A3B1AG21</accession>
<keyword evidence="5 13" id="KW-0808">Transferase</keyword>
<dbReference type="EC" id="2.7.8.5" evidence="13"/>
<dbReference type="GO" id="GO:0050793">
    <property type="term" value="P:regulation of developmental process"/>
    <property type="evidence" value="ECO:0007669"/>
    <property type="project" value="UniProtKB-ARBA"/>
</dbReference>
<evidence type="ECO:0000256" key="11">
    <source>
        <dbReference type="ARBA" id="ARBA00023264"/>
    </source>
</evidence>
<dbReference type="PANTHER" id="PTHR14269">
    <property type="entry name" value="CDP-DIACYLGLYCEROL--GLYCEROL-3-PHOSPHATE 3-PHOSPHATIDYLTRANSFERASE-RELATED"/>
    <property type="match status" value="1"/>
</dbReference>
<dbReference type="PIRSF" id="PIRSF000847">
    <property type="entry name" value="Phos_ph_gly_syn"/>
    <property type="match status" value="1"/>
</dbReference>
<dbReference type="InterPro" id="IPR043130">
    <property type="entry name" value="CDP-OH_PTrfase_TM_dom"/>
</dbReference>
<organism evidence="13">
    <name type="scientific">hydrothermal vent metagenome</name>
    <dbReference type="NCBI Taxonomy" id="652676"/>
    <lineage>
        <taxon>unclassified sequences</taxon>
        <taxon>metagenomes</taxon>
        <taxon>ecological metagenomes</taxon>
    </lineage>
</organism>
<keyword evidence="8" id="KW-0443">Lipid metabolism</keyword>
<feature type="transmembrane region" description="Helical" evidence="12">
    <location>
        <begin position="159"/>
        <end position="179"/>
    </location>
</feature>
<keyword evidence="10" id="KW-0594">Phospholipid biosynthesis</keyword>
<evidence type="ECO:0000256" key="3">
    <source>
        <dbReference type="ARBA" id="ARBA00010441"/>
    </source>
</evidence>
<dbReference type="FunFam" id="1.20.120.1760:FF:000008">
    <property type="entry name" value="CDP-diacylglycerol--glycerol-3-phosphate 3-phosphatidyltransferase 2"/>
    <property type="match status" value="1"/>
</dbReference>
<evidence type="ECO:0000256" key="12">
    <source>
        <dbReference type="SAM" id="Phobius"/>
    </source>
</evidence>
<dbReference type="GO" id="GO:0005886">
    <property type="term" value="C:plasma membrane"/>
    <property type="evidence" value="ECO:0007669"/>
    <property type="project" value="TreeGrafter"/>
</dbReference>
<name>A0A3B1AG21_9ZZZZ</name>
<comment type="subcellular location">
    <subcellularLocation>
        <location evidence="2">Membrane</location>
        <topology evidence="2">Multi-pass membrane protein</topology>
    </subcellularLocation>
</comment>
<keyword evidence="11" id="KW-1208">Phospholipid metabolism</keyword>
<dbReference type="InterPro" id="IPR000462">
    <property type="entry name" value="CDP-OH_P_trans"/>
</dbReference>
<dbReference type="Gene3D" id="1.20.120.1760">
    <property type="match status" value="1"/>
</dbReference>
<evidence type="ECO:0000256" key="9">
    <source>
        <dbReference type="ARBA" id="ARBA00023136"/>
    </source>
</evidence>
<evidence type="ECO:0000256" key="1">
    <source>
        <dbReference type="ARBA" id="ARBA00001936"/>
    </source>
</evidence>
<evidence type="ECO:0000256" key="5">
    <source>
        <dbReference type="ARBA" id="ARBA00022679"/>
    </source>
</evidence>
<dbReference type="InterPro" id="IPR050324">
    <property type="entry name" value="CDP-alcohol_PTase-I"/>
</dbReference>
<dbReference type="EMBL" id="UOFV01000104">
    <property type="protein sequence ID" value="VAW97229.1"/>
    <property type="molecule type" value="Genomic_DNA"/>
</dbReference>
<gene>
    <name evidence="13" type="ORF">MNBD_GAMMA19-1162</name>
</gene>
<evidence type="ECO:0000256" key="7">
    <source>
        <dbReference type="ARBA" id="ARBA00022989"/>
    </source>
</evidence>
<feature type="transmembrane region" description="Helical" evidence="12">
    <location>
        <begin position="89"/>
        <end position="112"/>
    </location>
</feature>
<dbReference type="GO" id="GO:0036094">
    <property type="term" value="F:small molecule binding"/>
    <property type="evidence" value="ECO:0007669"/>
    <property type="project" value="UniProtKB-ARBA"/>
</dbReference>
<dbReference type="GO" id="GO:0008444">
    <property type="term" value="F:CDP-diacylglycerol-glycerol-3-phosphate 3-phosphatidyltransferase activity"/>
    <property type="evidence" value="ECO:0007669"/>
    <property type="project" value="UniProtKB-EC"/>
</dbReference>
<evidence type="ECO:0000256" key="2">
    <source>
        <dbReference type="ARBA" id="ARBA00004141"/>
    </source>
</evidence>
<dbReference type="GO" id="GO:0046474">
    <property type="term" value="P:glycerophospholipid biosynthetic process"/>
    <property type="evidence" value="ECO:0007669"/>
    <property type="project" value="TreeGrafter"/>
</dbReference>
<dbReference type="PROSITE" id="PS00379">
    <property type="entry name" value="CDP_ALCOHOL_P_TRANSF"/>
    <property type="match status" value="1"/>
</dbReference>
<protein>
    <submittedName>
        <fullName evidence="13">CDP-diacylglycerol--glycerol-3-phosphate 3-phosphatidyltransferase</fullName>
        <ecNumber evidence="13">2.7.8.5</ecNumber>
    </submittedName>
</protein>
<reference evidence="13" key="1">
    <citation type="submission" date="2018-06" db="EMBL/GenBank/DDBJ databases">
        <authorList>
            <person name="Zhirakovskaya E."/>
        </authorList>
    </citation>
    <scope>NUCLEOTIDE SEQUENCE</scope>
</reference>
<dbReference type="PANTHER" id="PTHR14269:SF62">
    <property type="entry name" value="CDP-DIACYLGLYCEROL--GLYCEROL-3-PHOSPHATE 3-PHOSPHATIDYLTRANSFERASE 1, CHLOROPLASTIC"/>
    <property type="match status" value="1"/>
</dbReference>
<proteinExistence type="inferred from homology"/>
<dbReference type="Pfam" id="PF01066">
    <property type="entry name" value="CDP-OH_P_transf"/>
    <property type="match status" value="1"/>
</dbReference>
<feature type="transmembrane region" description="Helical" evidence="12">
    <location>
        <begin position="124"/>
        <end position="147"/>
    </location>
</feature>
<comment type="cofactor">
    <cofactor evidence="1">
        <name>Mn(2+)</name>
        <dbReference type="ChEBI" id="CHEBI:29035"/>
    </cofactor>
</comment>
<dbReference type="NCBIfam" id="TIGR00560">
    <property type="entry name" value="pgsA"/>
    <property type="match status" value="1"/>
</dbReference>
<dbReference type="InterPro" id="IPR004570">
    <property type="entry name" value="Phosphatidylglycerol_P_synth"/>
</dbReference>
<comment type="similarity">
    <text evidence="3">Belongs to the CDP-alcohol phosphatidyltransferase class-I family.</text>
</comment>
<evidence type="ECO:0000256" key="6">
    <source>
        <dbReference type="ARBA" id="ARBA00022692"/>
    </source>
</evidence>
<dbReference type="GO" id="GO:0005737">
    <property type="term" value="C:cytoplasm"/>
    <property type="evidence" value="ECO:0007669"/>
    <property type="project" value="UniProtKB-ARBA"/>
</dbReference>
<evidence type="ECO:0000256" key="10">
    <source>
        <dbReference type="ARBA" id="ARBA00023209"/>
    </source>
</evidence>
<dbReference type="InterPro" id="IPR048254">
    <property type="entry name" value="CDP_ALCOHOL_P_TRANSF_CS"/>
</dbReference>
<evidence type="ECO:0000313" key="13">
    <source>
        <dbReference type="EMBL" id="VAW97229.1"/>
    </source>
</evidence>